<reference evidence="1 2" key="1">
    <citation type="submission" date="2016-07" db="EMBL/GenBank/DDBJ databases">
        <title>Pervasive Adenine N6-methylation of Active Genes in Fungi.</title>
        <authorList>
            <consortium name="DOE Joint Genome Institute"/>
            <person name="Mondo S.J."/>
            <person name="Dannebaum R.O."/>
            <person name="Kuo R.C."/>
            <person name="Labutti K."/>
            <person name="Haridas S."/>
            <person name="Kuo A."/>
            <person name="Salamov A."/>
            <person name="Ahrendt S.R."/>
            <person name="Lipzen A."/>
            <person name="Sullivan W."/>
            <person name="Andreopoulos W.B."/>
            <person name="Clum A."/>
            <person name="Lindquist E."/>
            <person name="Daum C."/>
            <person name="Ramamoorthy G.K."/>
            <person name="Gryganskyi A."/>
            <person name="Culley D."/>
            <person name="Magnuson J.K."/>
            <person name="James T.Y."/>
            <person name="O'Malley M.A."/>
            <person name="Stajich J.E."/>
            <person name="Spatafora J.W."/>
            <person name="Visel A."/>
            <person name="Grigoriev I.V."/>
        </authorList>
    </citation>
    <scope>NUCLEOTIDE SEQUENCE [LARGE SCALE GENOMIC DNA]</scope>
    <source>
        <strain evidence="1 2">68-887.2</strain>
    </source>
</reference>
<accession>A0A1Y2AHK4</accession>
<sequence>MSTSDSRSQAASHRSTALESQAHQAVYLSTLKQFGVRWTSLRERLGSGSGTAPLGRPAVRERVVETMPGWVQKLEDVVKPSSPPLLSTLYDVISEFDELDISLQSEKAWTKPALKIFEAIWSDNLFKVSECAFRVAMRYLAEGIAGFRCRPLIQSHSGCVEQKLGKGFSNTRYSCIPRKSK</sequence>
<evidence type="ECO:0000313" key="2">
    <source>
        <dbReference type="Proteomes" id="UP000193986"/>
    </source>
</evidence>
<comment type="caution">
    <text evidence="1">The sequence shown here is derived from an EMBL/GenBank/DDBJ whole genome shotgun (WGS) entry which is preliminary data.</text>
</comment>
<dbReference type="Proteomes" id="UP000193986">
    <property type="component" value="Unassembled WGS sequence"/>
</dbReference>
<protein>
    <submittedName>
        <fullName evidence="1">Uncharacterized protein</fullName>
    </submittedName>
</protein>
<dbReference type="AlphaFoldDB" id="A0A1Y2AHK4"/>
<proteinExistence type="predicted"/>
<organism evidence="1 2">
    <name type="scientific">Naematelia encephala</name>
    <dbReference type="NCBI Taxonomy" id="71784"/>
    <lineage>
        <taxon>Eukaryota</taxon>
        <taxon>Fungi</taxon>
        <taxon>Dikarya</taxon>
        <taxon>Basidiomycota</taxon>
        <taxon>Agaricomycotina</taxon>
        <taxon>Tremellomycetes</taxon>
        <taxon>Tremellales</taxon>
        <taxon>Naemateliaceae</taxon>
        <taxon>Naematelia</taxon>
    </lineage>
</organism>
<name>A0A1Y2AHK4_9TREE</name>
<dbReference type="EMBL" id="MCFC01000101">
    <property type="protein sequence ID" value="ORY21952.1"/>
    <property type="molecule type" value="Genomic_DNA"/>
</dbReference>
<evidence type="ECO:0000313" key="1">
    <source>
        <dbReference type="EMBL" id="ORY21952.1"/>
    </source>
</evidence>
<gene>
    <name evidence="1" type="ORF">BCR39DRAFT_48682</name>
</gene>
<dbReference type="InParanoid" id="A0A1Y2AHK4"/>
<keyword evidence="2" id="KW-1185">Reference proteome</keyword>